<dbReference type="AlphaFoldDB" id="A0A9W4UDD1"/>
<gene>
    <name evidence="1" type="ORF">PDIGIT_LOCUS5970</name>
</gene>
<proteinExistence type="predicted"/>
<evidence type="ECO:0000313" key="2">
    <source>
        <dbReference type="Proteomes" id="UP001152607"/>
    </source>
</evidence>
<reference evidence="1" key="1">
    <citation type="submission" date="2023-01" db="EMBL/GenBank/DDBJ databases">
        <authorList>
            <person name="Van Ghelder C."/>
            <person name="Rancurel C."/>
        </authorList>
    </citation>
    <scope>NUCLEOTIDE SEQUENCE</scope>
    <source>
        <strain evidence="1">CNCM I-4278</strain>
    </source>
</reference>
<accession>A0A9W4UDD1</accession>
<sequence>MSRDRWCVWCWVLAPLLPPELDPSRTPRPRARLCTRGTGGEQQGGFIAMLCVCEDRKPGETVVARVIIIVFLPFSSFFSETWSCLTVGLRSFFPVVLGLGATQYRVERPE</sequence>
<comment type="caution">
    <text evidence="1">The sequence shown here is derived from an EMBL/GenBank/DDBJ whole genome shotgun (WGS) entry which is preliminary data.</text>
</comment>
<organism evidence="1 2">
    <name type="scientific">Periconia digitata</name>
    <dbReference type="NCBI Taxonomy" id="1303443"/>
    <lineage>
        <taxon>Eukaryota</taxon>
        <taxon>Fungi</taxon>
        <taxon>Dikarya</taxon>
        <taxon>Ascomycota</taxon>
        <taxon>Pezizomycotina</taxon>
        <taxon>Dothideomycetes</taxon>
        <taxon>Pleosporomycetidae</taxon>
        <taxon>Pleosporales</taxon>
        <taxon>Massarineae</taxon>
        <taxon>Periconiaceae</taxon>
        <taxon>Periconia</taxon>
    </lineage>
</organism>
<evidence type="ECO:0000313" key="1">
    <source>
        <dbReference type="EMBL" id="CAI6332937.1"/>
    </source>
</evidence>
<protein>
    <submittedName>
        <fullName evidence="1">Uncharacterized protein</fullName>
    </submittedName>
</protein>
<keyword evidence="2" id="KW-1185">Reference proteome</keyword>
<dbReference type="EMBL" id="CAOQHR010000004">
    <property type="protein sequence ID" value="CAI6332937.1"/>
    <property type="molecule type" value="Genomic_DNA"/>
</dbReference>
<name>A0A9W4UDD1_9PLEO</name>
<dbReference type="Proteomes" id="UP001152607">
    <property type="component" value="Unassembled WGS sequence"/>
</dbReference>